<dbReference type="AlphaFoldDB" id="A0A8H5NK33"/>
<sequence length="532" mass="58089">MASATKDTASPYKVEASNQSLSSPPSVNSSDQTKTAREDEEAQTPVTSKTNPAFNRDYRFWMIMVTLVLATLLASLEATVVITSLPTIVESLNLGSSYIWVTNVFFLTTACVQPLFGQLCNLWGRKKVMMFIFATYTLGSGIAGGANGGAMLIAGRAIQGIGSGGVTMVNDVFYLNLPIGGVAIVVTYFFLNLQYDRTQSTMDKLRRIDYIGNAILIASSVSILIALTWAGPVHPWSDARILAPLIIGLLGLVGFVIYEASGIPSEPVMPIRLFPGRTSYIIYINTFLNMLLIQWCYFFLPLYFQAVKLSTPSRSGVQMLPVALIAIPGAALSAVVLSKWGKYKILHVSGFFLMTLGVGLLGLLHQDSPPAAWILLQFIPAIGSGFLLNTLLPAFQAATDEEDQAAATGNWTFMRSFGAVWGVAIAGSIFNTYTKQYSHMIDNELAREMLGSGDSYQSATRAFVLQFDEVVQTQIRHVFMLSLSKVYIISVAFGGLAWVLSLFEKDVPLRKELDTQYGLDEKTPVEQKTDEA</sequence>
<gene>
    <name evidence="10" type="ORF">FNAPI_151</name>
</gene>
<dbReference type="PROSITE" id="PS50850">
    <property type="entry name" value="MFS"/>
    <property type="match status" value="1"/>
</dbReference>
<feature type="transmembrane region" description="Helical" evidence="8">
    <location>
        <begin position="173"/>
        <end position="191"/>
    </location>
</feature>
<feature type="transmembrane region" description="Helical" evidence="8">
    <location>
        <begin position="280"/>
        <end position="300"/>
    </location>
</feature>
<comment type="subcellular location">
    <subcellularLocation>
        <location evidence="1">Membrane</location>
        <topology evidence="1">Multi-pass membrane protein</topology>
    </subcellularLocation>
</comment>
<feature type="compositionally biased region" description="Low complexity" evidence="7">
    <location>
        <begin position="17"/>
        <end position="30"/>
    </location>
</feature>
<accession>A0A8H5NK33</accession>
<dbReference type="Proteomes" id="UP000574317">
    <property type="component" value="Unassembled WGS sequence"/>
</dbReference>
<proteinExistence type="predicted"/>
<dbReference type="PANTHER" id="PTHR23501:SF187">
    <property type="entry name" value="MAJOR FACILITATOR SUPERFAMILY (MFS) PROFILE DOMAIN-CONTAINING PROTEIN"/>
    <property type="match status" value="1"/>
</dbReference>
<dbReference type="GO" id="GO:0022857">
    <property type="term" value="F:transmembrane transporter activity"/>
    <property type="evidence" value="ECO:0007669"/>
    <property type="project" value="InterPro"/>
</dbReference>
<dbReference type="InterPro" id="IPR020846">
    <property type="entry name" value="MFS_dom"/>
</dbReference>
<evidence type="ECO:0000256" key="3">
    <source>
        <dbReference type="ARBA" id="ARBA00022692"/>
    </source>
</evidence>
<evidence type="ECO:0000256" key="6">
    <source>
        <dbReference type="ARBA" id="ARBA00023180"/>
    </source>
</evidence>
<evidence type="ECO:0000259" key="9">
    <source>
        <dbReference type="PROSITE" id="PS50850"/>
    </source>
</evidence>
<comment type="caution">
    <text evidence="10">The sequence shown here is derived from an EMBL/GenBank/DDBJ whole genome shotgun (WGS) entry which is preliminary data.</text>
</comment>
<dbReference type="GO" id="GO:0005886">
    <property type="term" value="C:plasma membrane"/>
    <property type="evidence" value="ECO:0007669"/>
    <property type="project" value="TreeGrafter"/>
</dbReference>
<dbReference type="InterPro" id="IPR036259">
    <property type="entry name" value="MFS_trans_sf"/>
</dbReference>
<keyword evidence="4 8" id="KW-1133">Transmembrane helix</keyword>
<evidence type="ECO:0000256" key="7">
    <source>
        <dbReference type="SAM" id="MobiDB-lite"/>
    </source>
</evidence>
<organism evidence="10 11">
    <name type="scientific">Fusarium napiforme</name>
    <dbReference type="NCBI Taxonomy" id="42672"/>
    <lineage>
        <taxon>Eukaryota</taxon>
        <taxon>Fungi</taxon>
        <taxon>Dikarya</taxon>
        <taxon>Ascomycota</taxon>
        <taxon>Pezizomycotina</taxon>
        <taxon>Sordariomycetes</taxon>
        <taxon>Hypocreomycetidae</taxon>
        <taxon>Hypocreales</taxon>
        <taxon>Nectriaceae</taxon>
        <taxon>Fusarium</taxon>
        <taxon>Fusarium fujikuroi species complex</taxon>
    </lineage>
</organism>
<keyword evidence="3 8" id="KW-0812">Transmembrane</keyword>
<feature type="transmembrane region" description="Helical" evidence="8">
    <location>
        <begin position="371"/>
        <end position="392"/>
    </location>
</feature>
<feature type="transmembrane region" description="Helical" evidence="8">
    <location>
        <begin position="486"/>
        <end position="503"/>
    </location>
</feature>
<evidence type="ECO:0000256" key="4">
    <source>
        <dbReference type="ARBA" id="ARBA00022989"/>
    </source>
</evidence>
<feature type="transmembrane region" description="Helical" evidence="8">
    <location>
        <begin position="320"/>
        <end position="338"/>
    </location>
</feature>
<evidence type="ECO:0000256" key="5">
    <source>
        <dbReference type="ARBA" id="ARBA00023136"/>
    </source>
</evidence>
<feature type="transmembrane region" description="Helical" evidence="8">
    <location>
        <begin position="345"/>
        <end position="365"/>
    </location>
</feature>
<dbReference type="Gene3D" id="1.20.1250.20">
    <property type="entry name" value="MFS general substrate transporter like domains"/>
    <property type="match status" value="2"/>
</dbReference>
<evidence type="ECO:0000313" key="11">
    <source>
        <dbReference type="Proteomes" id="UP000574317"/>
    </source>
</evidence>
<dbReference type="SUPFAM" id="SSF103473">
    <property type="entry name" value="MFS general substrate transporter"/>
    <property type="match status" value="1"/>
</dbReference>
<feature type="transmembrane region" description="Helical" evidence="8">
    <location>
        <begin position="60"/>
        <end position="85"/>
    </location>
</feature>
<feature type="transmembrane region" description="Helical" evidence="8">
    <location>
        <begin position="413"/>
        <end position="433"/>
    </location>
</feature>
<reference evidence="10 11" key="1">
    <citation type="submission" date="2020-05" db="EMBL/GenBank/DDBJ databases">
        <title>Identification and distribution of gene clusters putatively required for synthesis of sphingolipid metabolism inhibitors in phylogenetically diverse species of the filamentous fungus Fusarium.</title>
        <authorList>
            <person name="Kim H.-S."/>
            <person name="Busman M."/>
            <person name="Brown D.W."/>
            <person name="Divon H."/>
            <person name="Uhlig S."/>
            <person name="Proctor R.H."/>
        </authorList>
    </citation>
    <scope>NUCLEOTIDE SEQUENCE [LARGE SCALE GENOMIC DNA]</scope>
    <source>
        <strain evidence="10 11">NRRL 25196</strain>
    </source>
</reference>
<dbReference type="PANTHER" id="PTHR23501">
    <property type="entry name" value="MAJOR FACILITATOR SUPERFAMILY"/>
    <property type="match status" value="1"/>
</dbReference>
<dbReference type="EMBL" id="JAAOAO010000005">
    <property type="protein sequence ID" value="KAF5568449.1"/>
    <property type="molecule type" value="Genomic_DNA"/>
</dbReference>
<evidence type="ECO:0000256" key="1">
    <source>
        <dbReference type="ARBA" id="ARBA00004141"/>
    </source>
</evidence>
<dbReference type="Pfam" id="PF07690">
    <property type="entry name" value="MFS_1"/>
    <property type="match status" value="2"/>
</dbReference>
<keyword evidence="2" id="KW-0813">Transport</keyword>
<evidence type="ECO:0000313" key="10">
    <source>
        <dbReference type="EMBL" id="KAF5568449.1"/>
    </source>
</evidence>
<keyword evidence="5 8" id="KW-0472">Membrane</keyword>
<name>A0A8H5NK33_9HYPO</name>
<dbReference type="InterPro" id="IPR011701">
    <property type="entry name" value="MFS"/>
</dbReference>
<feature type="transmembrane region" description="Helical" evidence="8">
    <location>
        <begin position="97"/>
        <end position="116"/>
    </location>
</feature>
<feature type="region of interest" description="Disordered" evidence="7">
    <location>
        <begin position="1"/>
        <end position="50"/>
    </location>
</feature>
<feature type="transmembrane region" description="Helical" evidence="8">
    <location>
        <begin position="241"/>
        <end position="260"/>
    </location>
</feature>
<feature type="transmembrane region" description="Helical" evidence="8">
    <location>
        <begin position="211"/>
        <end position="229"/>
    </location>
</feature>
<feature type="domain" description="Major facilitator superfamily (MFS) profile" evidence="9">
    <location>
        <begin position="63"/>
        <end position="485"/>
    </location>
</feature>
<evidence type="ECO:0000256" key="2">
    <source>
        <dbReference type="ARBA" id="ARBA00022448"/>
    </source>
</evidence>
<keyword evidence="6" id="KW-0325">Glycoprotein</keyword>
<keyword evidence="11" id="KW-1185">Reference proteome</keyword>
<evidence type="ECO:0000256" key="8">
    <source>
        <dbReference type="SAM" id="Phobius"/>
    </source>
</evidence>
<feature type="transmembrane region" description="Helical" evidence="8">
    <location>
        <begin position="128"/>
        <end position="153"/>
    </location>
</feature>
<protein>
    <submittedName>
        <fullName evidence="10">Multidrug transporter (Major facilitator family)</fullName>
    </submittedName>
</protein>